<dbReference type="InterPro" id="IPR032466">
    <property type="entry name" value="Metal_Hydrolase"/>
</dbReference>
<evidence type="ECO:0000313" key="4">
    <source>
        <dbReference type="Proteomes" id="UP000051861"/>
    </source>
</evidence>
<dbReference type="InterPro" id="IPR006680">
    <property type="entry name" value="Amidohydro-rel"/>
</dbReference>
<dbReference type="PANTHER" id="PTHR21240:SF28">
    <property type="entry name" value="ISO-OROTATE DECARBOXYLASE (EUROFUNG)"/>
    <property type="match status" value="1"/>
</dbReference>
<name>A0A0S7Y5F7_UNCSA</name>
<dbReference type="GO" id="GO:0005829">
    <property type="term" value="C:cytosol"/>
    <property type="evidence" value="ECO:0007669"/>
    <property type="project" value="TreeGrafter"/>
</dbReference>
<dbReference type="PANTHER" id="PTHR21240">
    <property type="entry name" value="2-AMINO-3-CARBOXYLMUCONATE-6-SEMIALDEHYDE DECARBOXYLASE"/>
    <property type="match status" value="1"/>
</dbReference>
<accession>A0A0S7Y5F7</accession>
<dbReference type="Gene3D" id="3.20.20.140">
    <property type="entry name" value="Metal-dependent hydrolases"/>
    <property type="match status" value="1"/>
</dbReference>
<dbReference type="Proteomes" id="UP000051861">
    <property type="component" value="Unassembled WGS sequence"/>
</dbReference>
<evidence type="ECO:0000259" key="2">
    <source>
        <dbReference type="Pfam" id="PF04909"/>
    </source>
</evidence>
<comment type="caution">
    <text evidence="3">The sequence shown here is derived from an EMBL/GenBank/DDBJ whole genome shotgun (WGS) entry which is preliminary data.</text>
</comment>
<dbReference type="GO" id="GO:0019748">
    <property type="term" value="P:secondary metabolic process"/>
    <property type="evidence" value="ECO:0007669"/>
    <property type="project" value="TreeGrafter"/>
</dbReference>
<protein>
    <recommendedName>
        <fullName evidence="2">Amidohydrolase-related domain-containing protein</fullName>
    </recommendedName>
</protein>
<gene>
    <name evidence="3" type="ORF">AMJ44_01515</name>
</gene>
<organism evidence="3 4">
    <name type="scientific">candidate division WOR-1 bacterium DG_54_3</name>
    <dbReference type="NCBI Taxonomy" id="1703775"/>
    <lineage>
        <taxon>Bacteria</taxon>
        <taxon>Bacillati</taxon>
        <taxon>Saganbacteria</taxon>
    </lineage>
</organism>
<feature type="domain" description="Amidohydrolase-related" evidence="2">
    <location>
        <begin position="4"/>
        <end position="325"/>
    </location>
</feature>
<evidence type="ECO:0000313" key="3">
    <source>
        <dbReference type="EMBL" id="KPJ69986.1"/>
    </source>
</evidence>
<reference evidence="3 4" key="1">
    <citation type="journal article" date="2015" name="Microbiome">
        <title>Genomic resolution of linkages in carbon, nitrogen, and sulfur cycling among widespread estuary sediment bacteria.</title>
        <authorList>
            <person name="Baker B.J."/>
            <person name="Lazar C.S."/>
            <person name="Teske A.P."/>
            <person name="Dick G.J."/>
        </authorList>
    </citation>
    <scope>NUCLEOTIDE SEQUENCE [LARGE SCALE GENOMIC DNA]</scope>
    <source>
        <strain evidence="3">DG_54_3</strain>
    </source>
</reference>
<dbReference type="EMBL" id="LIZX01000010">
    <property type="protein sequence ID" value="KPJ69986.1"/>
    <property type="molecule type" value="Genomic_DNA"/>
</dbReference>
<dbReference type="AlphaFoldDB" id="A0A0S7Y5F7"/>
<dbReference type="Pfam" id="PF04909">
    <property type="entry name" value="Amidohydro_2"/>
    <property type="match status" value="1"/>
</dbReference>
<dbReference type="SUPFAM" id="SSF51556">
    <property type="entry name" value="Metallo-dependent hydrolases"/>
    <property type="match status" value="1"/>
</dbReference>
<evidence type="ECO:0000256" key="1">
    <source>
        <dbReference type="ARBA" id="ARBA00023239"/>
    </source>
</evidence>
<proteinExistence type="predicted"/>
<keyword evidence="1" id="KW-0456">Lyase</keyword>
<dbReference type="GO" id="GO:0016787">
    <property type="term" value="F:hydrolase activity"/>
    <property type="evidence" value="ECO:0007669"/>
    <property type="project" value="InterPro"/>
</dbReference>
<dbReference type="GO" id="GO:0016831">
    <property type="term" value="F:carboxy-lyase activity"/>
    <property type="evidence" value="ECO:0007669"/>
    <property type="project" value="InterPro"/>
</dbReference>
<sequence length="326" mass="36839">MKIIDFHNHFYPPKYIQEIKAGPSNVLVNFDSDNNPLLHYPGDYNVVVRGHRDIDYRAEVLKNSGIDKQILTFTTPGTHIETPERSVELAQLVNDSFAKIMDERGDRFAALATLPLNDPEASVSELERAFNELSFKGVMLHSNINGIALSDQCFWPLYEKAHDLKAVFYIHPSFPVGVEAMTDYWLMPLVGFPFDTTLAAAKLVFSGVVEKFTGIRWVLGHLGGTIPYLVERLDRGYFAFEECRTNIRKPPSEYLKEFYYDTVNFDVKALEFAIDFAGADHFVAGSDYPHKIGSLEKMVSSIKKLDISPQEKTDIFGGNATKLLEL</sequence>
<dbReference type="InterPro" id="IPR032465">
    <property type="entry name" value="ACMSD"/>
</dbReference>